<name>A0ACC2UR15_9FUNG</name>
<dbReference type="Proteomes" id="UP001165960">
    <property type="component" value="Unassembled WGS sequence"/>
</dbReference>
<protein>
    <submittedName>
        <fullName evidence="1">Uncharacterized protein</fullName>
    </submittedName>
</protein>
<evidence type="ECO:0000313" key="1">
    <source>
        <dbReference type="EMBL" id="KAJ9089115.1"/>
    </source>
</evidence>
<evidence type="ECO:0000313" key="2">
    <source>
        <dbReference type="Proteomes" id="UP001165960"/>
    </source>
</evidence>
<reference evidence="1" key="1">
    <citation type="submission" date="2022-04" db="EMBL/GenBank/DDBJ databases">
        <title>Genome of the entomopathogenic fungus Entomophthora muscae.</title>
        <authorList>
            <person name="Elya C."/>
            <person name="Lovett B.R."/>
            <person name="Lee E."/>
            <person name="Macias A.M."/>
            <person name="Hajek A.E."/>
            <person name="De Bivort B.L."/>
            <person name="Kasson M.T."/>
            <person name="De Fine Licht H.H."/>
            <person name="Stajich J.E."/>
        </authorList>
    </citation>
    <scope>NUCLEOTIDE SEQUENCE</scope>
    <source>
        <strain evidence="1">Berkeley</strain>
    </source>
</reference>
<dbReference type="EMBL" id="QTSX02000065">
    <property type="protein sequence ID" value="KAJ9089115.1"/>
    <property type="molecule type" value="Genomic_DNA"/>
</dbReference>
<sequence length="91" mass="10315">MWSSKLSLDEEFNNLMNKGNLNGTAKKVPKSQITEVYPIMLDLLQRDPKLPLTQVRKQLAHHGIWVSERMVQLCMYGNVASVQVFTNVAGN</sequence>
<keyword evidence="2" id="KW-1185">Reference proteome</keyword>
<proteinExistence type="predicted"/>
<organism evidence="1 2">
    <name type="scientific">Entomophthora muscae</name>
    <dbReference type="NCBI Taxonomy" id="34485"/>
    <lineage>
        <taxon>Eukaryota</taxon>
        <taxon>Fungi</taxon>
        <taxon>Fungi incertae sedis</taxon>
        <taxon>Zoopagomycota</taxon>
        <taxon>Entomophthoromycotina</taxon>
        <taxon>Entomophthoromycetes</taxon>
        <taxon>Entomophthorales</taxon>
        <taxon>Entomophthoraceae</taxon>
        <taxon>Entomophthora</taxon>
    </lineage>
</organism>
<comment type="caution">
    <text evidence="1">The sequence shown here is derived from an EMBL/GenBank/DDBJ whole genome shotgun (WGS) entry which is preliminary data.</text>
</comment>
<gene>
    <name evidence="1" type="ORF">DSO57_1016211</name>
</gene>
<accession>A0ACC2UR15</accession>